<comment type="caution">
    <text evidence="2">The sequence shown here is derived from an EMBL/GenBank/DDBJ whole genome shotgun (WGS) entry which is preliminary data.</text>
</comment>
<accession>A0A9P7V534</accession>
<dbReference type="AlphaFoldDB" id="A0A9P7V534"/>
<protein>
    <submittedName>
        <fullName evidence="2">Uncharacterized protein</fullName>
    </submittedName>
</protein>
<dbReference type="Proteomes" id="UP000790833">
    <property type="component" value="Unassembled WGS sequence"/>
</dbReference>
<dbReference type="GeneID" id="66116917"/>
<dbReference type="RefSeq" id="XP_043046890.1">
    <property type="nucleotide sequence ID" value="XM_043194262.1"/>
</dbReference>
<name>A0A9P7V534_9ASCO</name>
<proteinExistence type="predicted"/>
<keyword evidence="3" id="KW-1185">Reference proteome</keyword>
<keyword evidence="1" id="KW-1133">Transmembrane helix</keyword>
<keyword evidence="1" id="KW-0812">Transmembrane</keyword>
<dbReference type="OrthoDB" id="4083463at2759"/>
<gene>
    <name evidence="2" type="ORF">KQ657_003543</name>
</gene>
<evidence type="ECO:0000256" key="1">
    <source>
        <dbReference type="SAM" id="Phobius"/>
    </source>
</evidence>
<reference evidence="2" key="1">
    <citation type="submission" date="2021-03" db="EMBL/GenBank/DDBJ databases">
        <authorList>
            <person name="Palmer J.M."/>
        </authorList>
    </citation>
    <scope>NUCLEOTIDE SEQUENCE</scope>
    <source>
        <strain evidence="2">ARV_011</strain>
    </source>
</reference>
<keyword evidence="1" id="KW-0472">Membrane</keyword>
<evidence type="ECO:0000313" key="3">
    <source>
        <dbReference type="Proteomes" id="UP000790833"/>
    </source>
</evidence>
<dbReference type="InterPro" id="IPR019433">
    <property type="entry name" value="GPI_ManTrfase_II_coact_Pga1"/>
</dbReference>
<dbReference type="Pfam" id="PF10333">
    <property type="entry name" value="Pga1"/>
    <property type="match status" value="1"/>
</dbReference>
<sequence length="113" mass="13114">MNNYEDSIFSSKNAVYWKLCWPSSSPYRFRISHEFMDDDLALYLVIEYQFEGVPNKAGTNDLDSDLEFFLYASSLLKVLPIPIELYTTIAYLVDVGIILYCIVPWIVKGYFSV</sequence>
<dbReference type="EMBL" id="JAHMUF010000033">
    <property type="protein sequence ID" value="KAG7191338.1"/>
    <property type="molecule type" value="Genomic_DNA"/>
</dbReference>
<feature type="transmembrane region" description="Helical" evidence="1">
    <location>
        <begin position="85"/>
        <end position="107"/>
    </location>
</feature>
<organism evidence="2 3">
    <name type="scientific">Scheffersomyces spartinae</name>
    <dbReference type="NCBI Taxonomy" id="45513"/>
    <lineage>
        <taxon>Eukaryota</taxon>
        <taxon>Fungi</taxon>
        <taxon>Dikarya</taxon>
        <taxon>Ascomycota</taxon>
        <taxon>Saccharomycotina</taxon>
        <taxon>Pichiomycetes</taxon>
        <taxon>Debaryomycetaceae</taxon>
        <taxon>Scheffersomyces</taxon>
    </lineage>
</organism>
<evidence type="ECO:0000313" key="2">
    <source>
        <dbReference type="EMBL" id="KAG7191338.1"/>
    </source>
</evidence>